<evidence type="ECO:0000313" key="2">
    <source>
        <dbReference type="Proteomes" id="UP000307720"/>
    </source>
</evidence>
<evidence type="ECO:0000313" key="1">
    <source>
        <dbReference type="EMBL" id="TGX98624.1"/>
    </source>
</evidence>
<dbReference type="EMBL" id="SRZB01000015">
    <property type="protein sequence ID" value="TGX98624.1"/>
    <property type="molecule type" value="Genomic_DNA"/>
</dbReference>
<organism evidence="1 2">
    <name type="scientific">Hominisplanchenecus murintestinalis</name>
    <dbReference type="NCBI Taxonomy" id="2941517"/>
    <lineage>
        <taxon>Bacteria</taxon>
        <taxon>Bacillati</taxon>
        <taxon>Bacillota</taxon>
        <taxon>Clostridia</taxon>
        <taxon>Lachnospirales</taxon>
        <taxon>Lachnospiraceae</taxon>
        <taxon>Hominisplanchenecus</taxon>
    </lineage>
</organism>
<reference evidence="1" key="1">
    <citation type="submission" date="2019-04" db="EMBL/GenBank/DDBJ databases">
        <title>Microbes associate with the intestines of laboratory mice.</title>
        <authorList>
            <person name="Navarre W."/>
            <person name="Wong E."/>
            <person name="Huang K."/>
            <person name="Tropini C."/>
            <person name="Ng K."/>
            <person name="Yu B."/>
        </authorList>
    </citation>
    <scope>NUCLEOTIDE SEQUENCE</scope>
    <source>
        <strain evidence="1">NM72_1-8</strain>
    </source>
</reference>
<name>A0AC61QZ50_9FIRM</name>
<accession>A0AC61QZ50</accession>
<sequence>MGLDFSKAAVQQPTVSAVPDTKEEIAVVEQYDIVADREQMNTELVNSPEVDALVSTIEIDNLETIVTFGAQAAEEISKASDVVLNGMDLSQLNESSTLLNTLAKIMSKFDIEEVKEESPGLFSKLFGNMKKQLDKILEKYRTMGDEVDKIYVELKQYESEIKKSNRKLNQMFDANVGFYHDLVKYILAGEQGCREIEEYIEKRQADMEATGDNSIQFEITSLQQALMMLEQRTQDLRTAENVAMQSIPMIKTMEFTNMNLVRKINSAFIITLPIFKQALAQAIMLKRQKIQADAMSALDEKTNEMLIRNAKNTVAQSKATAKMAAGSSIKIETLETTWRTIVSGIEETKQIQENAKRQRIDDKARLENIKREFNSMYQMPDKR</sequence>
<proteinExistence type="predicted"/>
<keyword evidence="2" id="KW-1185">Reference proteome</keyword>
<protein>
    <submittedName>
        <fullName evidence="1">Toxic anion resistance protein</fullName>
    </submittedName>
</protein>
<dbReference type="Proteomes" id="UP000307720">
    <property type="component" value="Unassembled WGS sequence"/>
</dbReference>
<comment type="caution">
    <text evidence="1">The sequence shown here is derived from an EMBL/GenBank/DDBJ whole genome shotgun (WGS) entry which is preliminary data.</text>
</comment>
<gene>
    <name evidence="1" type="ORF">E5357_08110</name>
</gene>